<proteinExistence type="predicted"/>
<name>A0A974DE82_XENLA</name>
<dbReference type="SUPFAM" id="SSF82771">
    <property type="entry name" value="GIY-YIG endonuclease"/>
    <property type="match status" value="1"/>
</dbReference>
<dbReference type="Proteomes" id="UP000694892">
    <property type="component" value="Chromosome 3L"/>
</dbReference>
<evidence type="ECO:0000259" key="1">
    <source>
        <dbReference type="PROSITE" id="PS50164"/>
    </source>
</evidence>
<dbReference type="Gene3D" id="3.40.1440.10">
    <property type="entry name" value="GIY-YIG endonuclease"/>
    <property type="match status" value="1"/>
</dbReference>
<dbReference type="InterPro" id="IPR000305">
    <property type="entry name" value="GIY-YIG_endonuc"/>
</dbReference>
<dbReference type="PROSITE" id="PS50164">
    <property type="entry name" value="GIY_YIG"/>
    <property type="match status" value="1"/>
</dbReference>
<dbReference type="PANTHER" id="PTHR21301">
    <property type="entry name" value="REVERSE TRANSCRIPTASE"/>
    <property type="match status" value="1"/>
</dbReference>
<dbReference type="InterPro" id="IPR035901">
    <property type="entry name" value="GIY-YIG_endonuc_sf"/>
</dbReference>
<evidence type="ECO:0000313" key="3">
    <source>
        <dbReference type="Proteomes" id="UP000694892"/>
    </source>
</evidence>
<sequence>MIKCPCGKVYVGQTCRQIKARIKEHRGDIKNCKANTYTDTPVSRHLNQNRYMSQLKWLVLEVIQLPQRGGDSKKILLQKEALWIKKLCALVPEGLNDQWSIACFL</sequence>
<evidence type="ECO:0000313" key="2">
    <source>
        <dbReference type="EMBL" id="OCT89815.1"/>
    </source>
</evidence>
<dbReference type="AlphaFoldDB" id="A0A974DE82"/>
<dbReference type="EMBL" id="CM004470">
    <property type="protein sequence ID" value="OCT89815.1"/>
    <property type="molecule type" value="Genomic_DNA"/>
</dbReference>
<reference evidence="3" key="1">
    <citation type="journal article" date="2016" name="Nature">
        <title>Genome evolution in the allotetraploid frog Xenopus laevis.</title>
        <authorList>
            <person name="Session A.M."/>
            <person name="Uno Y."/>
            <person name="Kwon T."/>
            <person name="Chapman J.A."/>
            <person name="Toyoda A."/>
            <person name="Takahashi S."/>
            <person name="Fukui A."/>
            <person name="Hikosaka A."/>
            <person name="Suzuki A."/>
            <person name="Kondo M."/>
            <person name="van Heeringen S.J."/>
            <person name="Quigley I."/>
            <person name="Heinz S."/>
            <person name="Ogino H."/>
            <person name="Ochi H."/>
            <person name="Hellsten U."/>
            <person name="Lyons J.B."/>
            <person name="Simakov O."/>
            <person name="Putnam N."/>
            <person name="Stites J."/>
            <person name="Kuroki Y."/>
            <person name="Tanaka T."/>
            <person name="Michiue T."/>
            <person name="Watanabe M."/>
            <person name="Bogdanovic O."/>
            <person name="Lister R."/>
            <person name="Georgiou G."/>
            <person name="Paranjpe S.S."/>
            <person name="van Kruijsbergen I."/>
            <person name="Shu S."/>
            <person name="Carlson J."/>
            <person name="Kinoshita T."/>
            <person name="Ohta Y."/>
            <person name="Mawaribuchi S."/>
            <person name="Jenkins J."/>
            <person name="Grimwood J."/>
            <person name="Schmutz J."/>
            <person name="Mitros T."/>
            <person name="Mozaffari S.V."/>
            <person name="Suzuki Y."/>
            <person name="Haramoto Y."/>
            <person name="Yamamoto T.S."/>
            <person name="Takagi C."/>
            <person name="Heald R."/>
            <person name="Miller K."/>
            <person name="Haudenschild C."/>
            <person name="Kitzman J."/>
            <person name="Nakayama T."/>
            <person name="Izutsu Y."/>
            <person name="Robert J."/>
            <person name="Fortriede J."/>
            <person name="Burns K."/>
            <person name="Lotay V."/>
            <person name="Karimi K."/>
            <person name="Yasuoka Y."/>
            <person name="Dichmann D.S."/>
            <person name="Flajnik M.F."/>
            <person name="Houston D.W."/>
            <person name="Shendure J."/>
            <person name="DuPasquier L."/>
            <person name="Vize P.D."/>
            <person name="Zorn A.M."/>
            <person name="Ito M."/>
            <person name="Marcotte E.M."/>
            <person name="Wallingford J.B."/>
            <person name="Ito Y."/>
            <person name="Asashima M."/>
            <person name="Ueno N."/>
            <person name="Matsuda Y."/>
            <person name="Veenstra G.J."/>
            <person name="Fujiyama A."/>
            <person name="Harland R.M."/>
            <person name="Taira M."/>
            <person name="Rokhsar D.S."/>
        </authorList>
    </citation>
    <scope>NUCLEOTIDE SEQUENCE [LARGE SCALE GENOMIC DNA]</scope>
    <source>
        <strain evidence="3">J</strain>
    </source>
</reference>
<accession>A0A974DE82</accession>
<gene>
    <name evidence="2" type="ORF">XELAEV_18018429mg</name>
</gene>
<organism evidence="2 3">
    <name type="scientific">Xenopus laevis</name>
    <name type="common">African clawed frog</name>
    <dbReference type="NCBI Taxonomy" id="8355"/>
    <lineage>
        <taxon>Eukaryota</taxon>
        <taxon>Metazoa</taxon>
        <taxon>Chordata</taxon>
        <taxon>Craniata</taxon>
        <taxon>Vertebrata</taxon>
        <taxon>Euteleostomi</taxon>
        <taxon>Amphibia</taxon>
        <taxon>Batrachia</taxon>
        <taxon>Anura</taxon>
        <taxon>Pipoidea</taxon>
        <taxon>Pipidae</taxon>
        <taxon>Xenopodinae</taxon>
        <taxon>Xenopus</taxon>
        <taxon>Xenopus</taxon>
    </lineage>
</organism>
<protein>
    <recommendedName>
        <fullName evidence="1">GIY-YIG domain-containing protein</fullName>
    </recommendedName>
</protein>
<feature type="domain" description="GIY-YIG" evidence="1">
    <location>
        <begin position="1"/>
        <end position="96"/>
    </location>
</feature>
<dbReference type="CDD" id="cd10442">
    <property type="entry name" value="GIY-YIG_PLEs"/>
    <property type="match status" value="1"/>
</dbReference>
<dbReference type="PANTHER" id="PTHR21301:SF12">
    <property type="match status" value="1"/>
</dbReference>